<protein>
    <submittedName>
        <fullName evidence="1">Uncharacterized protein</fullName>
    </submittedName>
</protein>
<dbReference type="Proteomes" id="UP000002630">
    <property type="component" value="Linkage Group LG06"/>
</dbReference>
<name>D7FZP9_ECTSI</name>
<evidence type="ECO:0000313" key="1">
    <source>
        <dbReference type="EMBL" id="CBJ32856.1"/>
    </source>
</evidence>
<keyword evidence="2" id="KW-1185">Reference proteome</keyword>
<dbReference type="AlphaFoldDB" id="D7FZP9"/>
<dbReference type="EMBL" id="FN649731">
    <property type="protein sequence ID" value="CBJ32856.1"/>
    <property type="molecule type" value="Genomic_DNA"/>
</dbReference>
<reference evidence="1 2" key="1">
    <citation type="journal article" date="2010" name="Nature">
        <title>The Ectocarpus genome and the independent evolution of multicellularity in brown algae.</title>
        <authorList>
            <person name="Cock J.M."/>
            <person name="Sterck L."/>
            <person name="Rouze P."/>
            <person name="Scornet D."/>
            <person name="Allen A.E."/>
            <person name="Amoutzias G."/>
            <person name="Anthouard V."/>
            <person name="Artiguenave F."/>
            <person name="Aury J.M."/>
            <person name="Badger J.H."/>
            <person name="Beszteri B."/>
            <person name="Billiau K."/>
            <person name="Bonnet E."/>
            <person name="Bothwell J.H."/>
            <person name="Bowler C."/>
            <person name="Boyen C."/>
            <person name="Brownlee C."/>
            <person name="Carrano C.J."/>
            <person name="Charrier B."/>
            <person name="Cho G.Y."/>
            <person name="Coelho S.M."/>
            <person name="Collen J."/>
            <person name="Corre E."/>
            <person name="Da Silva C."/>
            <person name="Delage L."/>
            <person name="Delaroque N."/>
            <person name="Dittami S.M."/>
            <person name="Doulbeau S."/>
            <person name="Elias M."/>
            <person name="Farnham G."/>
            <person name="Gachon C.M."/>
            <person name="Gschloessl B."/>
            <person name="Heesch S."/>
            <person name="Jabbari K."/>
            <person name="Jubin C."/>
            <person name="Kawai H."/>
            <person name="Kimura K."/>
            <person name="Kloareg B."/>
            <person name="Kupper F.C."/>
            <person name="Lang D."/>
            <person name="Le Bail A."/>
            <person name="Leblanc C."/>
            <person name="Lerouge P."/>
            <person name="Lohr M."/>
            <person name="Lopez P.J."/>
            <person name="Martens C."/>
            <person name="Maumus F."/>
            <person name="Michel G."/>
            <person name="Miranda-Saavedra D."/>
            <person name="Morales J."/>
            <person name="Moreau H."/>
            <person name="Motomura T."/>
            <person name="Nagasato C."/>
            <person name="Napoli C.A."/>
            <person name="Nelson D.R."/>
            <person name="Nyvall-Collen P."/>
            <person name="Peters A.F."/>
            <person name="Pommier C."/>
            <person name="Potin P."/>
            <person name="Poulain J."/>
            <person name="Quesneville H."/>
            <person name="Read B."/>
            <person name="Rensing S.A."/>
            <person name="Ritter A."/>
            <person name="Rousvoal S."/>
            <person name="Samanta M."/>
            <person name="Samson G."/>
            <person name="Schroeder D.C."/>
            <person name="Segurens B."/>
            <person name="Strittmatter M."/>
            <person name="Tonon T."/>
            <person name="Tregear J.W."/>
            <person name="Valentin K."/>
            <person name="von Dassow P."/>
            <person name="Yamagishi T."/>
            <person name="Van de Peer Y."/>
            <person name="Wincker P."/>
        </authorList>
    </citation>
    <scope>NUCLEOTIDE SEQUENCE [LARGE SCALE GENOMIC DNA]</scope>
    <source>
        <strain evidence="2">Ec32 / CCAP1310/4</strain>
    </source>
</reference>
<sequence>MDLLRAQAKGQEFDEAKAQDKIEAQLEREMWTVAAGIAVGVRPTLDSQCVGLDR</sequence>
<proteinExistence type="predicted"/>
<evidence type="ECO:0000313" key="2">
    <source>
        <dbReference type="Proteomes" id="UP000002630"/>
    </source>
</evidence>
<organism evidence="1 2">
    <name type="scientific">Ectocarpus siliculosus</name>
    <name type="common">Brown alga</name>
    <name type="synonym">Conferva siliculosa</name>
    <dbReference type="NCBI Taxonomy" id="2880"/>
    <lineage>
        <taxon>Eukaryota</taxon>
        <taxon>Sar</taxon>
        <taxon>Stramenopiles</taxon>
        <taxon>Ochrophyta</taxon>
        <taxon>PX clade</taxon>
        <taxon>Phaeophyceae</taxon>
        <taxon>Ectocarpales</taxon>
        <taxon>Ectocarpaceae</taxon>
        <taxon>Ectocarpus</taxon>
    </lineage>
</organism>
<accession>D7FZP9</accession>
<dbReference type="EMBL" id="FN648577">
    <property type="protein sequence ID" value="CBJ32856.1"/>
    <property type="molecule type" value="Genomic_DNA"/>
</dbReference>
<gene>
    <name evidence="1" type="ORF">Esi_0381_0004</name>
</gene>
<dbReference type="InParanoid" id="D7FZP9"/>